<keyword evidence="3" id="KW-0443">Lipid metabolism</keyword>
<dbReference type="EMBL" id="UINC01005217">
    <property type="protein sequence ID" value="SVA19875.1"/>
    <property type="molecule type" value="Genomic_DNA"/>
</dbReference>
<dbReference type="Gene3D" id="3.40.50.1820">
    <property type="entry name" value="alpha/beta hydrolase"/>
    <property type="match status" value="1"/>
</dbReference>
<proteinExistence type="predicted"/>
<dbReference type="SUPFAM" id="SSF53474">
    <property type="entry name" value="alpha/beta-Hydrolases"/>
    <property type="match status" value="1"/>
</dbReference>
<accession>A0A381TUY7</accession>
<dbReference type="PANTHER" id="PTHR10272">
    <property type="entry name" value="PLATELET-ACTIVATING FACTOR ACETYLHYDROLASE"/>
    <property type="match status" value="1"/>
</dbReference>
<organism evidence="5">
    <name type="scientific">marine metagenome</name>
    <dbReference type="NCBI Taxonomy" id="408172"/>
    <lineage>
        <taxon>unclassified sequences</taxon>
        <taxon>metagenomes</taxon>
        <taxon>ecological metagenomes</taxon>
    </lineage>
</organism>
<dbReference type="InterPro" id="IPR029058">
    <property type="entry name" value="AB_hydrolase_fold"/>
</dbReference>
<evidence type="ECO:0000256" key="2">
    <source>
        <dbReference type="ARBA" id="ARBA00022963"/>
    </source>
</evidence>
<evidence type="ECO:0000313" key="5">
    <source>
        <dbReference type="EMBL" id="SVA19875.1"/>
    </source>
</evidence>
<gene>
    <name evidence="5" type="ORF">METZ01_LOCUS72729</name>
</gene>
<reference evidence="5" key="1">
    <citation type="submission" date="2018-05" db="EMBL/GenBank/DDBJ databases">
        <authorList>
            <person name="Lanie J.A."/>
            <person name="Ng W.-L."/>
            <person name="Kazmierczak K.M."/>
            <person name="Andrzejewski T.M."/>
            <person name="Davidsen T.M."/>
            <person name="Wayne K.J."/>
            <person name="Tettelin H."/>
            <person name="Glass J.I."/>
            <person name="Rusch D."/>
            <person name="Podicherti R."/>
            <person name="Tsui H.-C.T."/>
            <person name="Winkler M.E."/>
        </authorList>
    </citation>
    <scope>NUCLEOTIDE SEQUENCE</scope>
</reference>
<dbReference type="Pfam" id="PF03403">
    <property type="entry name" value="PAF-AH_p_II"/>
    <property type="match status" value="1"/>
</dbReference>
<protein>
    <recommendedName>
        <fullName evidence="6">1-alkyl-2-acetylglycerophosphocholine esterase</fullName>
    </recommendedName>
</protein>
<evidence type="ECO:0008006" key="6">
    <source>
        <dbReference type="Google" id="ProtNLM"/>
    </source>
</evidence>
<dbReference type="AlphaFoldDB" id="A0A381TUY7"/>
<name>A0A381TUY7_9ZZZZ</name>
<dbReference type="GO" id="GO:0003847">
    <property type="term" value="F:1-alkyl-2-acetylglycerophosphocholine esterase activity"/>
    <property type="evidence" value="ECO:0007669"/>
    <property type="project" value="TreeGrafter"/>
</dbReference>
<feature type="transmembrane region" description="Helical" evidence="4">
    <location>
        <begin position="12"/>
        <end position="30"/>
    </location>
</feature>
<keyword evidence="4" id="KW-1133">Transmembrane helix</keyword>
<keyword evidence="4" id="KW-0812">Transmembrane</keyword>
<keyword evidence="1" id="KW-0378">Hydrolase</keyword>
<keyword evidence="4" id="KW-0472">Membrane</keyword>
<dbReference type="GO" id="GO:0016042">
    <property type="term" value="P:lipid catabolic process"/>
    <property type="evidence" value="ECO:0007669"/>
    <property type="project" value="UniProtKB-KW"/>
</dbReference>
<evidence type="ECO:0000256" key="3">
    <source>
        <dbReference type="ARBA" id="ARBA00023098"/>
    </source>
</evidence>
<dbReference type="PANTHER" id="PTHR10272:SF0">
    <property type="entry name" value="PLATELET-ACTIVATING FACTOR ACETYLHYDROLASE"/>
    <property type="match status" value="1"/>
</dbReference>
<evidence type="ECO:0000256" key="1">
    <source>
        <dbReference type="ARBA" id="ARBA00022801"/>
    </source>
</evidence>
<keyword evidence="2" id="KW-0442">Lipid degradation</keyword>
<sequence>MVPKKLYYYSRLVLFVMIGLYVSGCATIVYRSIPLKDIAKAGGKYPVGTQNYYLVDPARPMWFTDDINGPREISVKVWYPADQRGLVKKAPYVNNQKVISEALSERLEVPNALMERAGGIDCNSWLEAAPAKGKFPILIYSHGHQSLKIANTFQAEELASYGYIVVAPDHTYDAAITVLANERVVYSKSRLPGNNQRPSEEDMIARVKKQLTIRTEDVSFLIDKMLQQSASADNFMANADTSKIGIFGHSFGGCTSVMAGYSDSRIDAVFGLDAYFLPLPEDIINRDMNKPFAHLGQPSWGSSNNYSVMETLAKKNSEISTHFAVEGSRHYDFTDFSQFTRLTKKFGSGKISPKTIRSIMNTLLLDFFDSSLKGGKKFNPQAYEQVYSDLTHYSY</sequence>
<evidence type="ECO:0000256" key="4">
    <source>
        <dbReference type="SAM" id="Phobius"/>
    </source>
</evidence>